<organism evidence="7">
    <name type="scientific">Sphingomonas psychrotolerans</name>
    <dbReference type="NCBI Taxonomy" id="1327635"/>
    <lineage>
        <taxon>Bacteria</taxon>
        <taxon>Pseudomonadati</taxon>
        <taxon>Pseudomonadota</taxon>
        <taxon>Alphaproteobacteria</taxon>
        <taxon>Sphingomonadales</taxon>
        <taxon>Sphingomonadaceae</taxon>
        <taxon>Sphingomonas</taxon>
    </lineage>
</organism>
<dbReference type="Gene3D" id="3.90.1310.10">
    <property type="entry name" value="Penicillin-binding protein 2a (Domain 2)"/>
    <property type="match status" value="1"/>
</dbReference>
<evidence type="ECO:0000256" key="2">
    <source>
        <dbReference type="ARBA" id="ARBA00022645"/>
    </source>
</evidence>
<feature type="domain" description="Penicillin-binding protein dimerisation" evidence="6">
    <location>
        <begin position="68"/>
        <end position="176"/>
    </location>
</feature>
<keyword evidence="2" id="KW-0645">Protease</keyword>
<accession>A0ABU3MZ30</accession>
<dbReference type="InterPro" id="IPR001460">
    <property type="entry name" value="PCN-bd_Tpept"/>
</dbReference>
<gene>
    <name evidence="7" type="ORF">MZO42_01095</name>
</gene>
<dbReference type="PANTHER" id="PTHR30627">
    <property type="entry name" value="PEPTIDOGLYCAN D,D-TRANSPEPTIDASE"/>
    <property type="match status" value="1"/>
</dbReference>
<feature type="domain" description="Penicillin-binding protein transpeptidase" evidence="5">
    <location>
        <begin position="234"/>
        <end position="510"/>
    </location>
</feature>
<protein>
    <submittedName>
        <fullName evidence="7">Penicillin-binding protein 2</fullName>
    </submittedName>
</protein>
<dbReference type="Gene3D" id="3.30.450.330">
    <property type="match status" value="1"/>
</dbReference>
<dbReference type="InterPro" id="IPR050515">
    <property type="entry name" value="Beta-lactam/transpept"/>
</dbReference>
<keyword evidence="3 4" id="KW-0472">Membrane</keyword>
<dbReference type="SUPFAM" id="SSF56601">
    <property type="entry name" value="beta-lactamase/transpeptidase-like"/>
    <property type="match status" value="1"/>
</dbReference>
<evidence type="ECO:0000259" key="5">
    <source>
        <dbReference type="Pfam" id="PF00905"/>
    </source>
</evidence>
<dbReference type="Pfam" id="PF00905">
    <property type="entry name" value="Transpeptidase"/>
    <property type="match status" value="1"/>
</dbReference>
<evidence type="ECO:0000259" key="6">
    <source>
        <dbReference type="Pfam" id="PF03717"/>
    </source>
</evidence>
<comment type="caution">
    <text evidence="7">The sequence shown here is derived from an EMBL/GenBank/DDBJ whole genome shotgun (WGS) entry which is preliminary data.</text>
</comment>
<dbReference type="InterPro" id="IPR036138">
    <property type="entry name" value="PBP_dimer_sf"/>
</dbReference>
<evidence type="ECO:0000256" key="1">
    <source>
        <dbReference type="ARBA" id="ARBA00004370"/>
    </source>
</evidence>
<keyword evidence="4" id="KW-0812">Transmembrane</keyword>
<dbReference type="PANTHER" id="PTHR30627:SF1">
    <property type="entry name" value="PEPTIDOGLYCAN D,D-TRANSPEPTIDASE FTSI"/>
    <property type="match status" value="1"/>
</dbReference>
<keyword evidence="2" id="KW-0121">Carboxypeptidase</keyword>
<name>A0ABU3MZ30_9SPHN</name>
<sequence>MIVVVAPPARQGRTGGARQALVAVAQVRLMILALLFGAGMLVVIGKLALLALWAEPATARDIAASLIPPRGDIVDRNGAPLARSIDAWSIAVHPNQVIGDKAALAQKLAELMPEQSVSHYHAVLNSGSSFAYLKRRAMPELVTAVNALGEPGMEFQREPDRLYPQSTMAAHILGFLDAAGGGVSGMEKVLDGRLTDPARRGAPVALSIDARVQAALENELGRAMTDLQARGAAGVIIDVNTGEVLAMTSLPSFNPNALQGSAPPNNVTQSVYELGSTFKPIAVAAAIDSGTITNMARRFDATRPLQIGRFMIHDDPGDEQFRWLNIPETLIYSSNIATARIADELGAAKLQDMFRRLGFDRRPGIEVGGAKPLWPSYWGRITVMTTAYGHGIAVTPLHLANAYATLVNGGILRPTTLLKVDPNKAPAGERALKESTSARMRQLLRLIVLKGTGRKGEAPGFRIAGKTGTAEAASGGGYDKHRNVSTFAAAFPIDAPRYVMVAMLDSPKANPAIGVYRTTAAWTAAPVVSRVVSRTGTLLGVKPDAGRDIDERELLPLIWTGPDPKPGAE</sequence>
<dbReference type="InterPro" id="IPR012338">
    <property type="entry name" value="Beta-lactam/transpept-like"/>
</dbReference>
<keyword evidence="2" id="KW-0378">Hydrolase</keyword>
<evidence type="ECO:0000256" key="4">
    <source>
        <dbReference type="SAM" id="Phobius"/>
    </source>
</evidence>
<dbReference type="InterPro" id="IPR005311">
    <property type="entry name" value="PBP_dimer"/>
</dbReference>
<evidence type="ECO:0000313" key="7">
    <source>
        <dbReference type="EMBL" id="MDT8757281.1"/>
    </source>
</evidence>
<dbReference type="SUPFAM" id="SSF56519">
    <property type="entry name" value="Penicillin binding protein dimerisation domain"/>
    <property type="match status" value="1"/>
</dbReference>
<dbReference type="EMBL" id="JALMLT010000001">
    <property type="protein sequence ID" value="MDT8757281.1"/>
    <property type="molecule type" value="Genomic_DNA"/>
</dbReference>
<comment type="subcellular location">
    <subcellularLocation>
        <location evidence="1">Membrane</location>
    </subcellularLocation>
</comment>
<proteinExistence type="predicted"/>
<keyword evidence="4" id="KW-1133">Transmembrane helix</keyword>
<dbReference type="Pfam" id="PF03717">
    <property type="entry name" value="PBP_dimer"/>
    <property type="match status" value="1"/>
</dbReference>
<reference evidence="7" key="1">
    <citation type="submission" date="2022-04" db="EMBL/GenBank/DDBJ databases">
        <title>Tomato heritable bacteria conferring resistance against bacterial wilt.</title>
        <authorList>
            <person name="Yin J."/>
        </authorList>
    </citation>
    <scope>NUCLEOTIDE SEQUENCE</scope>
    <source>
        <strain evidence="7">Cra20</strain>
    </source>
</reference>
<feature type="transmembrane region" description="Helical" evidence="4">
    <location>
        <begin position="29"/>
        <end position="54"/>
    </location>
</feature>
<evidence type="ECO:0000256" key="3">
    <source>
        <dbReference type="ARBA" id="ARBA00023136"/>
    </source>
</evidence>
<dbReference type="Gene3D" id="3.40.710.10">
    <property type="entry name" value="DD-peptidase/beta-lactamase superfamily"/>
    <property type="match status" value="1"/>
</dbReference>